<dbReference type="FunFam" id="3.40.50.300:FF:000007">
    <property type="entry name" value="Pre-mRNA-splicing factor ATP-dependent RNA helicase"/>
    <property type="match status" value="1"/>
</dbReference>
<dbReference type="OMA" id="IFHARAP"/>
<dbReference type="InterPro" id="IPR048333">
    <property type="entry name" value="HA2_WH"/>
</dbReference>
<accession>A0A5K1U1C6</accession>
<dbReference type="GO" id="GO:0005524">
    <property type="term" value="F:ATP binding"/>
    <property type="evidence" value="ECO:0007669"/>
    <property type="project" value="UniProtKB-KW"/>
</dbReference>
<evidence type="ECO:0000256" key="6">
    <source>
        <dbReference type="ARBA" id="ARBA00022840"/>
    </source>
</evidence>
<evidence type="ECO:0000259" key="13">
    <source>
        <dbReference type="PROSITE" id="PS51194"/>
    </source>
</evidence>
<evidence type="ECO:0000256" key="10">
    <source>
        <dbReference type="SAM" id="Coils"/>
    </source>
</evidence>
<evidence type="ECO:0000256" key="5">
    <source>
        <dbReference type="ARBA" id="ARBA00022806"/>
    </source>
</evidence>
<dbReference type="Pfam" id="PF00270">
    <property type="entry name" value="DEAD"/>
    <property type="match status" value="1"/>
</dbReference>
<keyword evidence="10" id="KW-0175">Coiled coil</keyword>
<dbReference type="EC" id="3.6.4.13" evidence="1"/>
<sequence length="845" mass="98336">MESHKRKRSNSRHRSSTETEKSQYRKLGREWGDATYVKILRKEEIHKKEENDILEFYDEEINDQQHQEVELYELLNKKEEGDKWVENQLQASGIIKQNREIKEEVEDIEVIVKKIIPQFMEGKHNKLEEAKIVVPIKDPSSDIAKLIKRGSETLIKFKERKERQKGSREIIESESILKKIIKKEEREEEEEKEDIREEREEKEMNRMEKRREIKRNREELPIFFKKKEIITSIKENQINIIIGETGSGKTTQIAQYIVEEGIGKHGRIGCTQPRRVAAVSVAQRVSEEVGSKLGEEVGYLIRFEDKTSKKTKIKFMTDGILLREVIKDPTLEEYSVIIMDEVHERSLNTDILFGIIKRIIQERNDLKLIITTATINENKLIEFFGIVPIIHIEGRTFPVSVQYLKTTPNDYIEMAIRQVLSIHMNQGKGDILVFMTGQEDIEVSCELLKEKYKEIKVENKQDIEIIPIYSQLSNEAQKKIFIKSNKRKVIISTNIAETSLTVQGIKYVIDSGLGKWKIYNPKIGMDSLQIFPESKQNAEQRKGRAGRTEAGICYRLFTENTFKYDLLESPIPEIQRTNLSNTVLELKAIGINDINKIELIDKPNEERILNSMYELWILGALDEIGNITELGREMVELPLEPSLSKMLIVAQKFECTEEALTIAAMLTVPNVFLRPKERQEEADATREKFYQPDSDHITLVNVYNQWKEHEENEQWCDKNYINIKAMNKAKDVRKQLKDMMNKKGINEISCGRNLDNLKKCITASYFYNAAKLKGQTYINLRTGVQCLIHPTSALFNMGVKSKYVIYHELLLTTKSYMRCITSIEGKWLPELGEVFFKAINLKDIE</sequence>
<dbReference type="CDD" id="cd17917">
    <property type="entry name" value="DEXHc_RHA-like"/>
    <property type="match status" value="1"/>
</dbReference>
<evidence type="ECO:0000259" key="12">
    <source>
        <dbReference type="PROSITE" id="PS51192"/>
    </source>
</evidence>
<dbReference type="InterPro" id="IPR001650">
    <property type="entry name" value="Helicase_C-like"/>
</dbReference>
<dbReference type="Pfam" id="PF00271">
    <property type="entry name" value="Helicase_C"/>
    <property type="match status" value="1"/>
</dbReference>
<name>A0A5K1U1C6_ENTHI</name>
<feature type="coiled-coil region" evidence="10">
    <location>
        <begin position="178"/>
        <end position="219"/>
    </location>
</feature>
<reference evidence="14 15" key="1">
    <citation type="submission" date="2016-05" db="EMBL/GenBank/DDBJ databases">
        <title>First whole genome sequencing of Entamoeba histolytica HM1:IMSS-clone-6.</title>
        <authorList>
            <person name="Mukherjee Avik.K."/>
            <person name="Izumyama S."/>
            <person name="Nakada-Tsukui K."/>
            <person name="Nozaki T."/>
        </authorList>
    </citation>
    <scope>NUCLEOTIDE SEQUENCE [LARGE SCALE GENOMIC DNA]</scope>
    <source>
        <strain evidence="14 15">HM1:IMSS clone 6</strain>
    </source>
</reference>
<keyword evidence="2" id="KW-0507">mRNA processing</keyword>
<dbReference type="InterPro" id="IPR027417">
    <property type="entry name" value="P-loop_NTPase"/>
</dbReference>
<dbReference type="FunFam" id="3.40.50.300:FF:000615">
    <property type="entry name" value="pre-mRNA-splicing factor ATP-dependent RNA helicase DEAH7"/>
    <property type="match status" value="1"/>
</dbReference>
<evidence type="ECO:0000256" key="4">
    <source>
        <dbReference type="ARBA" id="ARBA00022801"/>
    </source>
</evidence>
<feature type="compositionally biased region" description="Basic residues" evidence="11">
    <location>
        <begin position="1"/>
        <end position="14"/>
    </location>
</feature>
<dbReference type="GO" id="GO:0008380">
    <property type="term" value="P:RNA splicing"/>
    <property type="evidence" value="ECO:0007669"/>
    <property type="project" value="UniProtKB-KW"/>
</dbReference>
<dbReference type="GO" id="GO:0003723">
    <property type="term" value="F:RNA binding"/>
    <property type="evidence" value="ECO:0007669"/>
    <property type="project" value="TreeGrafter"/>
</dbReference>
<dbReference type="InterPro" id="IPR007502">
    <property type="entry name" value="Helicase-assoc_dom"/>
</dbReference>
<keyword evidence="4" id="KW-0378">Hydrolase</keyword>
<dbReference type="InterPro" id="IPR002464">
    <property type="entry name" value="DNA/RNA_helicase_DEAH_CS"/>
</dbReference>
<comment type="catalytic activity">
    <reaction evidence="9">
        <text>ATP + H2O = ADP + phosphate + H(+)</text>
        <dbReference type="Rhea" id="RHEA:13065"/>
        <dbReference type="ChEBI" id="CHEBI:15377"/>
        <dbReference type="ChEBI" id="CHEBI:15378"/>
        <dbReference type="ChEBI" id="CHEBI:30616"/>
        <dbReference type="ChEBI" id="CHEBI:43474"/>
        <dbReference type="ChEBI" id="CHEBI:456216"/>
        <dbReference type="EC" id="3.6.4.13"/>
    </reaction>
</comment>
<dbReference type="VEuPathDB" id="AmoebaDB:EHI5A_010760"/>
<feature type="region of interest" description="Disordered" evidence="11">
    <location>
        <begin position="1"/>
        <end position="25"/>
    </location>
</feature>
<protein>
    <recommendedName>
        <fullName evidence="1">RNA helicase</fullName>
        <ecNumber evidence="1">3.6.4.13</ecNumber>
    </recommendedName>
</protein>
<dbReference type="CDD" id="cd18791">
    <property type="entry name" value="SF2_C_RHA"/>
    <property type="match status" value="1"/>
</dbReference>
<feature type="domain" description="Helicase C-terminal" evidence="13">
    <location>
        <begin position="415"/>
        <end position="590"/>
    </location>
</feature>
<dbReference type="PROSITE" id="PS51192">
    <property type="entry name" value="HELICASE_ATP_BIND_1"/>
    <property type="match status" value="1"/>
</dbReference>
<dbReference type="Pfam" id="PF07717">
    <property type="entry name" value="OB_NTP_bind"/>
    <property type="match status" value="1"/>
</dbReference>
<evidence type="ECO:0000256" key="1">
    <source>
        <dbReference type="ARBA" id="ARBA00012552"/>
    </source>
</evidence>
<dbReference type="SMART" id="SM00490">
    <property type="entry name" value="HELICc"/>
    <property type="match status" value="1"/>
</dbReference>
<dbReference type="VEuPathDB" id="AmoebaDB:EHI8A_032540"/>
<dbReference type="PROSITE" id="PS00690">
    <property type="entry name" value="DEAH_ATP_HELICASE"/>
    <property type="match status" value="1"/>
</dbReference>
<dbReference type="PANTHER" id="PTHR18934">
    <property type="entry name" value="ATP-DEPENDENT RNA HELICASE"/>
    <property type="match status" value="1"/>
</dbReference>
<evidence type="ECO:0000256" key="7">
    <source>
        <dbReference type="ARBA" id="ARBA00023187"/>
    </source>
</evidence>
<dbReference type="Pfam" id="PF21010">
    <property type="entry name" value="HA2_C"/>
    <property type="match status" value="1"/>
</dbReference>
<dbReference type="VEuPathDB" id="AmoebaDB:KM1_010460"/>
<gene>
    <name evidence="14" type="ORF">CL6EHI_122790</name>
</gene>
<evidence type="ECO:0000313" key="14">
    <source>
        <dbReference type="EMBL" id="GAT96732.1"/>
    </source>
</evidence>
<dbReference type="Proteomes" id="UP000078387">
    <property type="component" value="Unassembled WGS sequence"/>
</dbReference>
<dbReference type="PANTHER" id="PTHR18934:SF91">
    <property type="entry name" value="PRE-MRNA-SPLICING FACTOR ATP-DEPENDENT RNA HELICASE PRP16"/>
    <property type="match status" value="1"/>
</dbReference>
<dbReference type="GO" id="GO:0006397">
    <property type="term" value="P:mRNA processing"/>
    <property type="evidence" value="ECO:0007669"/>
    <property type="project" value="UniProtKB-KW"/>
</dbReference>
<evidence type="ECO:0000256" key="3">
    <source>
        <dbReference type="ARBA" id="ARBA00022741"/>
    </source>
</evidence>
<dbReference type="GO" id="GO:0016787">
    <property type="term" value="F:hydrolase activity"/>
    <property type="evidence" value="ECO:0007669"/>
    <property type="project" value="UniProtKB-KW"/>
</dbReference>
<dbReference type="Gene3D" id="1.20.120.1080">
    <property type="match status" value="1"/>
</dbReference>
<dbReference type="InterPro" id="IPR011709">
    <property type="entry name" value="DEAD-box_helicase_OB_fold"/>
</dbReference>
<evidence type="ECO:0000256" key="11">
    <source>
        <dbReference type="SAM" id="MobiDB-lite"/>
    </source>
</evidence>
<dbReference type="SMART" id="SM00847">
    <property type="entry name" value="HA2"/>
    <property type="match status" value="1"/>
</dbReference>
<organism evidence="14 15">
    <name type="scientific">Entamoeba histolytica</name>
    <dbReference type="NCBI Taxonomy" id="5759"/>
    <lineage>
        <taxon>Eukaryota</taxon>
        <taxon>Amoebozoa</taxon>
        <taxon>Evosea</taxon>
        <taxon>Archamoebae</taxon>
        <taxon>Mastigamoebida</taxon>
        <taxon>Entamoebidae</taxon>
        <taxon>Entamoeba</taxon>
    </lineage>
</organism>
<feature type="domain" description="Helicase ATP-binding" evidence="12">
    <location>
        <begin position="230"/>
        <end position="393"/>
    </location>
</feature>
<comment type="similarity">
    <text evidence="8">Belongs to the DEAD box helicase family. DEAH subfamily. PRP16 sub-subfamily.</text>
</comment>
<evidence type="ECO:0000256" key="2">
    <source>
        <dbReference type="ARBA" id="ARBA00022664"/>
    </source>
</evidence>
<dbReference type="AlphaFoldDB" id="A0A5K1U1C6"/>
<dbReference type="VEuPathDB" id="AmoebaDB:EHI_122790"/>
<dbReference type="GO" id="GO:0034458">
    <property type="term" value="F:3'-5' RNA helicase activity"/>
    <property type="evidence" value="ECO:0007669"/>
    <property type="project" value="TreeGrafter"/>
</dbReference>
<dbReference type="SMART" id="SM00487">
    <property type="entry name" value="DEXDc"/>
    <property type="match status" value="1"/>
</dbReference>
<evidence type="ECO:0000256" key="9">
    <source>
        <dbReference type="ARBA" id="ARBA00047984"/>
    </source>
</evidence>
<keyword evidence="7" id="KW-0508">mRNA splicing</keyword>
<keyword evidence="3" id="KW-0547">Nucleotide-binding</keyword>
<dbReference type="InterPro" id="IPR014001">
    <property type="entry name" value="Helicase_ATP-bd"/>
</dbReference>
<comment type="caution">
    <text evidence="14">The sequence shown here is derived from an EMBL/GenBank/DDBJ whole genome shotgun (WGS) entry which is preliminary data.</text>
</comment>
<keyword evidence="5 14" id="KW-0347">Helicase</keyword>
<dbReference type="Gene3D" id="3.40.50.300">
    <property type="entry name" value="P-loop containing nucleotide triphosphate hydrolases"/>
    <property type="match status" value="2"/>
</dbReference>
<evidence type="ECO:0000313" key="15">
    <source>
        <dbReference type="Proteomes" id="UP000078387"/>
    </source>
</evidence>
<dbReference type="EMBL" id="BDEQ01000001">
    <property type="protein sequence ID" value="GAT96732.1"/>
    <property type="molecule type" value="Genomic_DNA"/>
</dbReference>
<dbReference type="Pfam" id="PF04408">
    <property type="entry name" value="WHD_HA2"/>
    <property type="match status" value="1"/>
</dbReference>
<proteinExistence type="inferred from homology"/>
<feature type="compositionally biased region" description="Basic and acidic residues" evidence="11">
    <location>
        <begin position="15"/>
        <end position="25"/>
    </location>
</feature>
<dbReference type="InterPro" id="IPR011545">
    <property type="entry name" value="DEAD/DEAH_box_helicase_dom"/>
</dbReference>
<keyword evidence="6" id="KW-0067">ATP-binding</keyword>
<evidence type="ECO:0000256" key="8">
    <source>
        <dbReference type="ARBA" id="ARBA00038040"/>
    </source>
</evidence>
<dbReference type="PROSITE" id="PS51194">
    <property type="entry name" value="HELICASE_CTER"/>
    <property type="match status" value="1"/>
</dbReference>
<dbReference type="VEuPathDB" id="AmoebaDB:EHI7A_004900"/>
<dbReference type="SUPFAM" id="SSF52540">
    <property type="entry name" value="P-loop containing nucleoside triphosphate hydrolases"/>
    <property type="match status" value="1"/>
</dbReference>